<protein>
    <submittedName>
        <fullName evidence="1">Uncharacterized protein</fullName>
    </submittedName>
</protein>
<name>A0A0E9QSW9_ANGAN</name>
<proteinExistence type="predicted"/>
<organism evidence="1">
    <name type="scientific">Anguilla anguilla</name>
    <name type="common">European freshwater eel</name>
    <name type="synonym">Muraena anguilla</name>
    <dbReference type="NCBI Taxonomy" id="7936"/>
    <lineage>
        <taxon>Eukaryota</taxon>
        <taxon>Metazoa</taxon>
        <taxon>Chordata</taxon>
        <taxon>Craniata</taxon>
        <taxon>Vertebrata</taxon>
        <taxon>Euteleostomi</taxon>
        <taxon>Actinopterygii</taxon>
        <taxon>Neopterygii</taxon>
        <taxon>Teleostei</taxon>
        <taxon>Anguilliformes</taxon>
        <taxon>Anguillidae</taxon>
        <taxon>Anguilla</taxon>
    </lineage>
</organism>
<reference evidence="1" key="2">
    <citation type="journal article" date="2015" name="Fish Shellfish Immunol.">
        <title>Early steps in the European eel (Anguilla anguilla)-Vibrio vulnificus interaction in the gills: Role of the RtxA13 toxin.</title>
        <authorList>
            <person name="Callol A."/>
            <person name="Pajuelo D."/>
            <person name="Ebbesson L."/>
            <person name="Teles M."/>
            <person name="MacKenzie S."/>
            <person name="Amaro C."/>
        </authorList>
    </citation>
    <scope>NUCLEOTIDE SEQUENCE</scope>
</reference>
<evidence type="ECO:0000313" key="1">
    <source>
        <dbReference type="EMBL" id="JAH19537.1"/>
    </source>
</evidence>
<accession>A0A0E9QSW9</accession>
<sequence length="77" mass="8786">MKAYQKSAKWAFLSRTSDRNRYGKKQVFSAQSNPPLAHTLYLVHGVEATASRYTVKAILCVQEKMAYCIAPFDQPHH</sequence>
<dbReference type="EMBL" id="GBXM01089040">
    <property type="protein sequence ID" value="JAH19537.1"/>
    <property type="molecule type" value="Transcribed_RNA"/>
</dbReference>
<dbReference type="AlphaFoldDB" id="A0A0E9QSW9"/>
<reference evidence="1" key="1">
    <citation type="submission" date="2014-11" db="EMBL/GenBank/DDBJ databases">
        <authorList>
            <person name="Amaro Gonzalez C."/>
        </authorList>
    </citation>
    <scope>NUCLEOTIDE SEQUENCE</scope>
</reference>